<sequence>MGEREVEMAGRAATSEAASWEGLTTSGVIHHDYRYKSTILTRQIIQKSSDDDVVVAGVVITVVALDGVFGFCRRIHFGAAFQEMCRVALDFLLHHMQYRGFRSLHLADCRLLICHLHGDTSADRETDGLVGRRKLAGLPAWTQLSRWRSIALRLECSRDKLTQAMSSGLRGDGSRAAWAAYSRALDEALRQNEQVAHENELLESFLKRNAQPNVVVDEEEKKWDKGGAANANAKKRANNLAATVNNNRGGVGRPPATITIEQKNDICSAELEDAQKEVEETKRTSERLIDTLRAVLEETDIRIAELKMDAYEFKRDIVVGAENFRTGKTIAEKMVRYMEEKLRAKDAIVEKLRLKNATLKSQAQKIDAQLRQKEEMGDALHYIDFHQLQIENKQYVAKIEERNDELLKLKQTTGNTVQLLNTLKQKLSDLIDESAWLRAEIKTRHELNERVHAELSGVADDIAKDAKGLHSLGAHKAAVDDLTDMPQILDFVAQKAEMYDLAQEVANYERKVEIAEMAAKKKARDQRLQQLQTQLHMTLG</sequence>
<feature type="coiled-coil region" evidence="7">
    <location>
        <begin position="264"/>
        <end position="309"/>
    </location>
</feature>
<accession>A0A397CYP2</accession>
<evidence type="ECO:0000313" key="9">
    <source>
        <dbReference type="EMBL" id="RHY55386.1"/>
    </source>
</evidence>
<keyword evidence="3 7" id="KW-0175">Coiled coil</keyword>
<proteinExistence type="inferred from homology"/>
<reference evidence="9 10" key="1">
    <citation type="submission" date="2018-08" db="EMBL/GenBank/DDBJ databases">
        <title>Aphanomyces genome sequencing and annotation.</title>
        <authorList>
            <person name="Minardi D."/>
            <person name="Oidtmann B."/>
            <person name="Van Der Giezen M."/>
            <person name="Studholme D.J."/>
        </authorList>
    </citation>
    <scope>NUCLEOTIDE SEQUENCE [LARGE SCALE GENOMIC DNA]</scope>
    <source>
        <strain evidence="9 10">SA</strain>
    </source>
</reference>
<evidence type="ECO:0000256" key="2">
    <source>
        <dbReference type="ARBA" id="ARBA00022794"/>
    </source>
</evidence>
<evidence type="ECO:0000256" key="4">
    <source>
        <dbReference type="ARBA" id="ARBA00023273"/>
    </source>
</evidence>
<comment type="similarity">
    <text evidence="5">Belongs to the CFAP263 family.</text>
</comment>
<name>A0A397CYP2_APHAT</name>
<feature type="domain" description="CCDC113/CCDC96 coiled-coil" evidence="8">
    <location>
        <begin position="343"/>
        <end position="520"/>
    </location>
</feature>
<dbReference type="AlphaFoldDB" id="A0A397CYP2"/>
<dbReference type="GO" id="GO:0060271">
    <property type="term" value="P:cilium assembly"/>
    <property type="evidence" value="ECO:0007669"/>
    <property type="project" value="TreeGrafter"/>
</dbReference>
<feature type="coiled-coil region" evidence="7">
    <location>
        <begin position="498"/>
        <end position="534"/>
    </location>
</feature>
<dbReference type="Proteomes" id="UP000265716">
    <property type="component" value="Unassembled WGS sequence"/>
</dbReference>
<evidence type="ECO:0000256" key="7">
    <source>
        <dbReference type="SAM" id="Coils"/>
    </source>
</evidence>
<evidence type="ECO:0000256" key="1">
    <source>
        <dbReference type="ARBA" id="ARBA00004138"/>
    </source>
</evidence>
<dbReference type="InterPro" id="IPR025254">
    <property type="entry name" value="CCDC113/CCDC96_CC"/>
</dbReference>
<feature type="coiled-coil region" evidence="7">
    <location>
        <begin position="349"/>
        <end position="440"/>
    </location>
</feature>
<evidence type="ECO:0000259" key="8">
    <source>
        <dbReference type="Pfam" id="PF13870"/>
    </source>
</evidence>
<dbReference type="VEuPathDB" id="FungiDB:H257_06365"/>
<dbReference type="GO" id="GO:0005930">
    <property type="term" value="C:axoneme"/>
    <property type="evidence" value="ECO:0007669"/>
    <property type="project" value="TreeGrafter"/>
</dbReference>
<gene>
    <name evidence="9" type="ORF">DYB38_002287</name>
</gene>
<dbReference type="GO" id="GO:0036064">
    <property type="term" value="C:ciliary basal body"/>
    <property type="evidence" value="ECO:0007669"/>
    <property type="project" value="TreeGrafter"/>
</dbReference>
<evidence type="ECO:0000313" key="10">
    <source>
        <dbReference type="Proteomes" id="UP000265716"/>
    </source>
</evidence>
<evidence type="ECO:0000256" key="3">
    <source>
        <dbReference type="ARBA" id="ARBA00023054"/>
    </source>
</evidence>
<dbReference type="EMBL" id="QUTC01005863">
    <property type="protein sequence ID" value="RHY55386.1"/>
    <property type="molecule type" value="Genomic_DNA"/>
</dbReference>
<dbReference type="InterPro" id="IPR051885">
    <property type="entry name" value="CC_CF"/>
</dbReference>
<organism evidence="9 10">
    <name type="scientific">Aphanomyces astaci</name>
    <name type="common">Crayfish plague agent</name>
    <dbReference type="NCBI Taxonomy" id="112090"/>
    <lineage>
        <taxon>Eukaryota</taxon>
        <taxon>Sar</taxon>
        <taxon>Stramenopiles</taxon>
        <taxon>Oomycota</taxon>
        <taxon>Saprolegniomycetes</taxon>
        <taxon>Saprolegniales</taxon>
        <taxon>Verrucalvaceae</taxon>
        <taxon>Aphanomyces</taxon>
    </lineage>
</organism>
<keyword evidence="4" id="KW-0966">Cell projection</keyword>
<dbReference type="PANTHER" id="PTHR15654">
    <property type="entry name" value="COILED-COIL DOMAIN-CONTAINING PROTEIN 113-RELATED"/>
    <property type="match status" value="1"/>
</dbReference>
<comment type="caution">
    <text evidence="9">The sequence shown here is derived from an EMBL/GenBank/DDBJ whole genome shotgun (WGS) entry which is preliminary data.</text>
</comment>
<keyword evidence="2" id="KW-0970">Cilium biogenesis/degradation</keyword>
<protein>
    <recommendedName>
        <fullName evidence="6">Cilia- and flagella-associated protein 263</fullName>
    </recommendedName>
</protein>
<evidence type="ECO:0000256" key="6">
    <source>
        <dbReference type="ARBA" id="ARBA00044798"/>
    </source>
</evidence>
<evidence type="ECO:0000256" key="5">
    <source>
        <dbReference type="ARBA" id="ARBA00044506"/>
    </source>
</evidence>
<dbReference type="PANTHER" id="PTHR15654:SF2">
    <property type="entry name" value="COILED-COIL DOMAIN-CONTAINING PROTEIN 113"/>
    <property type="match status" value="1"/>
</dbReference>
<dbReference type="Pfam" id="PF13870">
    <property type="entry name" value="CCDC113_CCDC96_CC"/>
    <property type="match status" value="1"/>
</dbReference>
<comment type="subcellular location">
    <subcellularLocation>
        <location evidence="1">Cell projection</location>
        <location evidence="1">Cilium</location>
    </subcellularLocation>
</comment>